<evidence type="ECO:0000256" key="5">
    <source>
        <dbReference type="PROSITE-ProRule" id="PRU01077"/>
    </source>
</evidence>
<feature type="domain" description="Rho-GAP" evidence="9">
    <location>
        <begin position="488"/>
        <end position="676"/>
    </location>
</feature>
<dbReference type="PROSITE" id="PS51741">
    <property type="entry name" value="F_BAR"/>
    <property type="match status" value="1"/>
</dbReference>
<dbReference type="Gene3D" id="2.30.30.40">
    <property type="entry name" value="SH3 Domains"/>
    <property type="match status" value="1"/>
</dbReference>
<dbReference type="EMBL" id="VTPC01090044">
    <property type="protein sequence ID" value="KAF2884972.1"/>
    <property type="molecule type" value="Genomic_DNA"/>
</dbReference>
<dbReference type="SMART" id="SM00326">
    <property type="entry name" value="SH3"/>
    <property type="match status" value="1"/>
</dbReference>
<dbReference type="PRINTS" id="PR01887">
    <property type="entry name" value="SPECTRNALPHA"/>
</dbReference>
<dbReference type="OrthoDB" id="5981864at2759"/>
<evidence type="ECO:0008006" key="13">
    <source>
        <dbReference type="Google" id="ProtNLM"/>
    </source>
</evidence>
<accession>A0A8K0CGS8</accession>
<evidence type="ECO:0000256" key="6">
    <source>
        <dbReference type="SAM" id="Coils"/>
    </source>
</evidence>
<proteinExistence type="predicted"/>
<dbReference type="PANTHER" id="PTHR14166">
    <property type="entry name" value="SLIT-ROBO RHO GTPASE ACTIVATING PROTEIN"/>
    <property type="match status" value="1"/>
</dbReference>
<dbReference type="PROSITE" id="PS50002">
    <property type="entry name" value="SH3"/>
    <property type="match status" value="1"/>
</dbReference>
<keyword evidence="1 4" id="KW-0728">SH3 domain</keyword>
<dbReference type="Pfam" id="PF00018">
    <property type="entry name" value="SH3_1"/>
    <property type="match status" value="1"/>
</dbReference>
<feature type="compositionally biased region" description="Low complexity" evidence="7">
    <location>
        <begin position="1016"/>
        <end position="1029"/>
    </location>
</feature>
<organism evidence="11 12">
    <name type="scientific">Ignelater luminosus</name>
    <name type="common">Cucubano</name>
    <name type="synonym">Pyrophorus luminosus</name>
    <dbReference type="NCBI Taxonomy" id="2038154"/>
    <lineage>
        <taxon>Eukaryota</taxon>
        <taxon>Metazoa</taxon>
        <taxon>Ecdysozoa</taxon>
        <taxon>Arthropoda</taxon>
        <taxon>Hexapoda</taxon>
        <taxon>Insecta</taxon>
        <taxon>Pterygota</taxon>
        <taxon>Neoptera</taxon>
        <taxon>Endopterygota</taxon>
        <taxon>Coleoptera</taxon>
        <taxon>Polyphaga</taxon>
        <taxon>Elateriformia</taxon>
        <taxon>Elateroidea</taxon>
        <taxon>Elateridae</taxon>
        <taxon>Agrypninae</taxon>
        <taxon>Pyrophorini</taxon>
        <taxon>Ignelater</taxon>
    </lineage>
</organism>
<dbReference type="InterPro" id="IPR031160">
    <property type="entry name" value="F_BAR_dom"/>
</dbReference>
<comment type="caution">
    <text evidence="11">The sequence shown here is derived from an EMBL/GenBank/DDBJ whole genome shotgun (WGS) entry which is preliminary data.</text>
</comment>
<dbReference type="FunFam" id="2.30.30.40:FF:000136">
    <property type="entry name" value="Rho GTPase activating protein 4"/>
    <property type="match status" value="1"/>
</dbReference>
<dbReference type="InterPro" id="IPR008936">
    <property type="entry name" value="Rho_GTPase_activation_prot"/>
</dbReference>
<evidence type="ECO:0000256" key="7">
    <source>
        <dbReference type="SAM" id="MobiDB-lite"/>
    </source>
</evidence>
<keyword evidence="12" id="KW-1185">Reference proteome</keyword>
<feature type="region of interest" description="Disordered" evidence="7">
    <location>
        <begin position="787"/>
        <end position="810"/>
    </location>
</feature>
<dbReference type="PROSITE" id="PS50238">
    <property type="entry name" value="RHOGAP"/>
    <property type="match status" value="1"/>
</dbReference>
<dbReference type="CDD" id="cd11809">
    <property type="entry name" value="SH3_srGAP"/>
    <property type="match status" value="1"/>
</dbReference>
<feature type="domain" description="SH3" evidence="8">
    <location>
        <begin position="720"/>
        <end position="779"/>
    </location>
</feature>
<dbReference type="CDD" id="cd07656">
    <property type="entry name" value="F-BAR_srGAP"/>
    <property type="match status" value="1"/>
</dbReference>
<gene>
    <name evidence="11" type="ORF">ILUMI_21193</name>
</gene>
<feature type="compositionally biased region" description="Acidic residues" evidence="7">
    <location>
        <begin position="708"/>
        <end position="722"/>
    </location>
</feature>
<dbReference type="SMART" id="SM00324">
    <property type="entry name" value="RhoGAP"/>
    <property type="match status" value="1"/>
</dbReference>
<evidence type="ECO:0000256" key="4">
    <source>
        <dbReference type="PROSITE-ProRule" id="PRU00192"/>
    </source>
</evidence>
<dbReference type="Pfam" id="PF00620">
    <property type="entry name" value="RhoGAP"/>
    <property type="match status" value="1"/>
</dbReference>
<dbReference type="SMART" id="SM00055">
    <property type="entry name" value="FCH"/>
    <property type="match status" value="1"/>
</dbReference>
<reference evidence="11" key="1">
    <citation type="submission" date="2019-08" db="EMBL/GenBank/DDBJ databases">
        <title>The genome of the North American firefly Photinus pyralis.</title>
        <authorList>
            <consortium name="Photinus pyralis genome working group"/>
            <person name="Fallon T.R."/>
            <person name="Sander Lower S.E."/>
            <person name="Weng J.-K."/>
        </authorList>
    </citation>
    <scope>NUCLEOTIDE SEQUENCE</scope>
    <source>
        <strain evidence="11">TRF0915ILg1</strain>
        <tissue evidence="11">Whole body</tissue>
    </source>
</reference>
<dbReference type="InterPro" id="IPR027267">
    <property type="entry name" value="AH/BAR_dom_sf"/>
</dbReference>
<keyword evidence="2" id="KW-0343">GTPase activation</keyword>
<evidence type="ECO:0000256" key="1">
    <source>
        <dbReference type="ARBA" id="ARBA00022443"/>
    </source>
</evidence>
<evidence type="ECO:0000256" key="3">
    <source>
        <dbReference type="ARBA" id="ARBA00023054"/>
    </source>
</evidence>
<feature type="coiled-coil region" evidence="6">
    <location>
        <begin position="168"/>
        <end position="202"/>
    </location>
</feature>
<dbReference type="Gene3D" id="1.20.1270.60">
    <property type="entry name" value="Arfaptin homology (AH) domain/BAR domain"/>
    <property type="match status" value="1"/>
</dbReference>
<evidence type="ECO:0000259" key="10">
    <source>
        <dbReference type="PROSITE" id="PS51741"/>
    </source>
</evidence>
<dbReference type="FunFam" id="1.20.1270.60:FF:000094">
    <property type="entry name" value="SLIT-ROBO Rho GTPase-activating 2 protein"/>
    <property type="match status" value="1"/>
</dbReference>
<dbReference type="InterPro" id="IPR051627">
    <property type="entry name" value="SLIT-ROBO_RhoGAP"/>
</dbReference>
<dbReference type="Gene3D" id="1.10.555.10">
    <property type="entry name" value="Rho GTPase activation protein"/>
    <property type="match status" value="1"/>
</dbReference>
<dbReference type="SUPFAM" id="SSF103657">
    <property type="entry name" value="BAR/IMD domain-like"/>
    <property type="match status" value="1"/>
</dbReference>
<feature type="domain" description="F-BAR" evidence="10">
    <location>
        <begin position="21"/>
        <end position="306"/>
    </location>
</feature>
<feature type="region of interest" description="Disordered" evidence="7">
    <location>
        <begin position="1014"/>
        <end position="1061"/>
    </location>
</feature>
<evidence type="ECO:0000313" key="12">
    <source>
        <dbReference type="Proteomes" id="UP000801492"/>
    </source>
</evidence>
<evidence type="ECO:0000259" key="9">
    <source>
        <dbReference type="PROSITE" id="PS50238"/>
    </source>
</evidence>
<dbReference type="InterPro" id="IPR000198">
    <property type="entry name" value="RhoGAP_dom"/>
</dbReference>
<protein>
    <recommendedName>
        <fullName evidence="13">SLIT-ROBO Rho GTPase-activating protein 1-like</fullName>
    </recommendedName>
</protein>
<feature type="compositionally biased region" description="Basic and acidic residues" evidence="7">
    <location>
        <begin position="695"/>
        <end position="707"/>
    </location>
</feature>
<feature type="region of interest" description="Disordered" evidence="7">
    <location>
        <begin position="690"/>
        <end position="722"/>
    </location>
</feature>
<sequence>MDENEQELKSPIKRLGSTRKLLVFNNIRLQLNEQLRCLDLRMEAQVALVTELQDFFRRRGELELDYSKNLDKLAKSLQLRHKEQKQKREQWPLFSSYACWQQLITQTRNLSRDHGALSEVYSTHLVNRLSQVMEDVQRIYKRCREIGYETHEEILRVLHELHTTMKTYHSYQAELRQAEVKLRAAEMQRNKLEQSLSQDKLDRSKKYKLMEKEVMKRKNKYSDAKLKALKARNEYLLCLEASNTTIHKYFVDDLSDLIDCMDFGFHNCIARALLMHVSAEEGRQKSVQNGLDTLSSCINSLDSRLDKQRFLEYNHTAFMIPKKLEFQGQKTDDPPEPEIQKVLHQEMETRLSQLQQRVTSLRTESEEVWKTLETAESTLLEMLNAKDYDCSGYFGETAVPASKPPETVSIKLRADRQETEDFYLSKFREYLLGSTRIARLDAKHEYIRQSLLSETPESGNTLKSVAKTPRRKRIGRLQMSGQPKLFGGSLEEYLEASNQEIPLIVKSCIRVINLYGLHHQGIFRVSGSQVEINNFREWFERGEDPLADMTDASDINSVAGVLKLYLRELREPLFPIIYFEHFMELAQLESKREFIMKMRDLVLSLPRPVMVVMRYLFAFLNHLSEFSDENMMDPYNLAICFGPTLVPVPDDKDQVQYQNQVNELIKNIIMFNEDIFPNDGGIVYEKYISPEPEDHDVGDSPSDHAQEDVDSEVYPSEDDSENMEATAQFDFIARSDRELSLKKGDLVTLYSQVSNDWWRGAVNGQEGLIPDKYISLKMKDDDREKLENLKSSSSEESMRRRASSSNDSVLSENIISATNSPSTHCAPITWTNVGDLSESVQSSNTSALLTQPREASYIRHKSSDMPSNLHMPSDEAAISHSTTININQTQPQGITINGSSVTLNNKNILLDPLNHGSGYDSGMFLESAHLDNVSQISTLCTDNRMLDLETSMQGEGTEIDHSVVSFSQNREQWQRRANSQPLTKLMPTIKTNRHSETWLQRQNHTPDLVMDLPLVSSSSPKESTKKSISVSANLSDNSSEEDTCSLKSLESPTGPESPDMQTAAERFAKQNQCTLKKNTKIHVDDASNTDINKADLVSITSPVPERKCVSVSSSSKPQLKAKPPVLKKPIFSVPLPVVSSDTVRKDQTDLPT</sequence>
<dbReference type="SUPFAM" id="SSF48350">
    <property type="entry name" value="GTPase activation domain, GAP"/>
    <property type="match status" value="1"/>
</dbReference>
<evidence type="ECO:0000259" key="8">
    <source>
        <dbReference type="PROSITE" id="PS50002"/>
    </source>
</evidence>
<name>A0A8K0CGS8_IGNLU</name>
<evidence type="ECO:0000256" key="2">
    <source>
        <dbReference type="ARBA" id="ARBA00022468"/>
    </source>
</evidence>
<dbReference type="InterPro" id="IPR036028">
    <property type="entry name" value="SH3-like_dom_sf"/>
</dbReference>
<dbReference type="GO" id="GO:0007165">
    <property type="term" value="P:signal transduction"/>
    <property type="evidence" value="ECO:0007669"/>
    <property type="project" value="InterPro"/>
</dbReference>
<dbReference type="AlphaFoldDB" id="A0A8K0CGS8"/>
<dbReference type="CDD" id="cd04383">
    <property type="entry name" value="RhoGAP_srGAP"/>
    <property type="match status" value="1"/>
</dbReference>
<evidence type="ECO:0000313" key="11">
    <source>
        <dbReference type="EMBL" id="KAF2884972.1"/>
    </source>
</evidence>
<dbReference type="Proteomes" id="UP000801492">
    <property type="component" value="Unassembled WGS sequence"/>
</dbReference>
<dbReference type="InterPro" id="IPR001060">
    <property type="entry name" value="FCH_dom"/>
</dbReference>
<dbReference type="SUPFAM" id="SSF50044">
    <property type="entry name" value="SH3-domain"/>
    <property type="match status" value="1"/>
</dbReference>
<dbReference type="GO" id="GO:0005096">
    <property type="term" value="F:GTPase activator activity"/>
    <property type="evidence" value="ECO:0007669"/>
    <property type="project" value="UniProtKB-KW"/>
</dbReference>
<dbReference type="InterPro" id="IPR001452">
    <property type="entry name" value="SH3_domain"/>
</dbReference>
<keyword evidence="3 5" id="KW-0175">Coiled coil</keyword>
<dbReference type="FunFam" id="1.10.555.10:FF:000026">
    <property type="entry name" value="Rho GTPase activating protein 4"/>
    <property type="match status" value="1"/>
</dbReference>
<dbReference type="Pfam" id="PF00611">
    <property type="entry name" value="FCH"/>
    <property type="match status" value="1"/>
</dbReference>